<reference evidence="12 13" key="1">
    <citation type="submission" date="2019-12" db="EMBL/GenBank/DDBJ databases">
        <title>Halomonas rutogse sp. nov. isolated from two lakes on Tibetan Plateau.</title>
        <authorList>
            <person name="Gao P."/>
        </authorList>
    </citation>
    <scope>NUCLEOTIDE SEQUENCE [LARGE SCALE GENOMIC DNA]</scope>
    <source>
        <strain evidence="12 13">ZH2S</strain>
    </source>
</reference>
<evidence type="ECO:0000256" key="9">
    <source>
        <dbReference type="PROSITE-ProRule" id="PRU01213"/>
    </source>
</evidence>
<keyword evidence="6 12" id="KW-0067">ATP-binding</keyword>
<dbReference type="Pfam" id="PF03459">
    <property type="entry name" value="TOBE"/>
    <property type="match status" value="1"/>
</dbReference>
<keyword evidence="8" id="KW-0472">Membrane</keyword>
<evidence type="ECO:0000256" key="5">
    <source>
        <dbReference type="ARBA" id="ARBA00022741"/>
    </source>
</evidence>
<dbReference type="InterPro" id="IPR008995">
    <property type="entry name" value="Mo/tungstate-bd_C_term_dom"/>
</dbReference>
<dbReference type="GO" id="GO:0016020">
    <property type="term" value="C:membrane"/>
    <property type="evidence" value="ECO:0007669"/>
    <property type="project" value="InterPro"/>
</dbReference>
<dbReference type="Pfam" id="PF00005">
    <property type="entry name" value="ABC_tran"/>
    <property type="match status" value="1"/>
</dbReference>
<evidence type="ECO:0000313" key="12">
    <source>
        <dbReference type="EMBL" id="MWJ26920.1"/>
    </source>
</evidence>
<gene>
    <name evidence="12" type="primary">modC</name>
    <name evidence="12" type="ORF">GPM19_01620</name>
</gene>
<keyword evidence="4" id="KW-0997">Cell inner membrane</keyword>
<comment type="caution">
    <text evidence="12">The sequence shown here is derived from an EMBL/GenBank/DDBJ whole genome shotgun (WGS) entry which is preliminary data.</text>
</comment>
<dbReference type="GO" id="GO:0015098">
    <property type="term" value="F:molybdate ion transmembrane transporter activity"/>
    <property type="evidence" value="ECO:0007669"/>
    <property type="project" value="InterPro"/>
</dbReference>
<keyword evidence="1" id="KW-0813">Transport</keyword>
<evidence type="ECO:0000313" key="13">
    <source>
        <dbReference type="Proteomes" id="UP000437638"/>
    </source>
</evidence>
<dbReference type="GO" id="GO:0140359">
    <property type="term" value="F:ABC-type transporter activity"/>
    <property type="evidence" value="ECO:0007669"/>
    <property type="project" value="InterPro"/>
</dbReference>
<dbReference type="InterPro" id="IPR050334">
    <property type="entry name" value="Molybdenum_import_ModC"/>
</dbReference>
<dbReference type="PROSITE" id="PS51866">
    <property type="entry name" value="MOP"/>
    <property type="match status" value="1"/>
</dbReference>
<evidence type="ECO:0000256" key="7">
    <source>
        <dbReference type="ARBA" id="ARBA00022967"/>
    </source>
</evidence>
<dbReference type="PROSITE" id="PS00211">
    <property type="entry name" value="ABC_TRANSPORTER_1"/>
    <property type="match status" value="1"/>
</dbReference>
<evidence type="ECO:0000256" key="8">
    <source>
        <dbReference type="ARBA" id="ARBA00023136"/>
    </source>
</evidence>
<dbReference type="SMART" id="SM00382">
    <property type="entry name" value="AAA"/>
    <property type="match status" value="1"/>
</dbReference>
<keyword evidence="13" id="KW-1185">Reference proteome</keyword>
<keyword evidence="2" id="KW-1003">Cell membrane</keyword>
<dbReference type="NCBIfam" id="TIGR02142">
    <property type="entry name" value="modC_ABC"/>
    <property type="match status" value="1"/>
</dbReference>
<dbReference type="InterPro" id="IPR017871">
    <property type="entry name" value="ABC_transporter-like_CS"/>
</dbReference>
<dbReference type="Gene3D" id="3.40.50.300">
    <property type="entry name" value="P-loop containing nucleotide triphosphate hydrolases"/>
    <property type="match status" value="1"/>
</dbReference>
<dbReference type="InterPro" id="IPR011868">
    <property type="entry name" value="ModC_ABC_ATP-bd"/>
</dbReference>
<dbReference type="Proteomes" id="UP000437638">
    <property type="component" value="Unassembled WGS sequence"/>
</dbReference>
<evidence type="ECO:0000256" key="4">
    <source>
        <dbReference type="ARBA" id="ARBA00022519"/>
    </source>
</evidence>
<dbReference type="InterPro" id="IPR003439">
    <property type="entry name" value="ABC_transporter-like_ATP-bd"/>
</dbReference>
<dbReference type="PANTHER" id="PTHR43514:SF10">
    <property type="entry name" value="MOLYBDENUM IMPORT ATP-BINDING PROTEIN MODC 2"/>
    <property type="match status" value="1"/>
</dbReference>
<accession>A0A7X3GZQ2</accession>
<dbReference type="EMBL" id="WTKP01000001">
    <property type="protein sequence ID" value="MWJ26920.1"/>
    <property type="molecule type" value="Genomic_DNA"/>
</dbReference>
<evidence type="ECO:0000256" key="2">
    <source>
        <dbReference type="ARBA" id="ARBA00022475"/>
    </source>
</evidence>
<sequence>MQNETTQTELLTQTELQARFYVEHGDFTLDVEFSIPSYGVTALFGRSGSGKTTILRCLAGLERLDGSRLRLGDEVWQDAERFVPVHQRALGYVFQEASLFPHLSVRGNLLYGYQRVATAERSVTFDETVALLGLENLLERYPDKLSGGQRQRVSIGRALLTSPRLLLMDEPLAALDDTSKAEILPWLERLHESLSIPLVYVSHSIDEVARLADHMLLLENGRVLAQGPLQEMLTRPDLPLARSGNASTVLNATLVDQDAQHHLSVLECGGERLLVSRQNASPGQRLRVRVTARDVAIALRPPAGSSVSNCLAAQVESISDDPQPCHVLVGLAFGDQKLIARIARHAHEQLGLTPGMPVYALVNIALSCSEASWRSSGLSHTPNCQHRKLSAPDILASY</sequence>
<dbReference type="InterPro" id="IPR004606">
    <property type="entry name" value="Mop_domain"/>
</dbReference>
<dbReference type="Gene3D" id="2.40.50.100">
    <property type="match status" value="1"/>
</dbReference>
<organism evidence="12 13">
    <name type="scientific">Vreelandella zhuhanensis</name>
    <dbReference type="NCBI Taxonomy" id="2684210"/>
    <lineage>
        <taxon>Bacteria</taxon>
        <taxon>Pseudomonadati</taxon>
        <taxon>Pseudomonadota</taxon>
        <taxon>Gammaproteobacteria</taxon>
        <taxon>Oceanospirillales</taxon>
        <taxon>Halomonadaceae</taxon>
        <taxon>Vreelandella</taxon>
    </lineage>
</organism>
<dbReference type="GO" id="GO:0005524">
    <property type="term" value="F:ATP binding"/>
    <property type="evidence" value="ECO:0007669"/>
    <property type="project" value="UniProtKB-KW"/>
</dbReference>
<evidence type="ECO:0000256" key="1">
    <source>
        <dbReference type="ARBA" id="ARBA00022448"/>
    </source>
</evidence>
<dbReference type="RefSeq" id="WP_160417126.1">
    <property type="nucleotide sequence ID" value="NZ_WTKP01000001.1"/>
</dbReference>
<dbReference type="InterPro" id="IPR027417">
    <property type="entry name" value="P-loop_NTPase"/>
</dbReference>
<dbReference type="PANTHER" id="PTHR43514">
    <property type="entry name" value="ABC TRANSPORTER I FAMILY MEMBER 10"/>
    <property type="match status" value="1"/>
</dbReference>
<evidence type="ECO:0000256" key="3">
    <source>
        <dbReference type="ARBA" id="ARBA00022505"/>
    </source>
</evidence>
<feature type="domain" description="ABC transporter" evidence="10">
    <location>
        <begin position="6"/>
        <end position="245"/>
    </location>
</feature>
<dbReference type="InterPro" id="IPR003593">
    <property type="entry name" value="AAA+_ATPase"/>
</dbReference>
<keyword evidence="7" id="KW-1278">Translocase</keyword>
<feature type="domain" description="Mop" evidence="11">
    <location>
        <begin position="304"/>
        <end position="371"/>
    </location>
</feature>
<evidence type="ECO:0000259" key="11">
    <source>
        <dbReference type="PROSITE" id="PS51866"/>
    </source>
</evidence>
<dbReference type="SUPFAM" id="SSF52540">
    <property type="entry name" value="P-loop containing nucleoside triphosphate hydrolases"/>
    <property type="match status" value="1"/>
</dbReference>
<evidence type="ECO:0000259" key="10">
    <source>
        <dbReference type="PROSITE" id="PS50893"/>
    </source>
</evidence>
<evidence type="ECO:0000256" key="6">
    <source>
        <dbReference type="ARBA" id="ARBA00022840"/>
    </source>
</evidence>
<dbReference type="PROSITE" id="PS50893">
    <property type="entry name" value="ABC_TRANSPORTER_2"/>
    <property type="match status" value="1"/>
</dbReference>
<proteinExistence type="predicted"/>
<dbReference type="SUPFAM" id="SSF50331">
    <property type="entry name" value="MOP-like"/>
    <property type="match status" value="1"/>
</dbReference>
<name>A0A7X3GZQ2_9GAMM</name>
<keyword evidence="5" id="KW-0547">Nucleotide-binding</keyword>
<dbReference type="GO" id="GO:0016887">
    <property type="term" value="F:ATP hydrolysis activity"/>
    <property type="evidence" value="ECO:0007669"/>
    <property type="project" value="InterPro"/>
</dbReference>
<dbReference type="InterPro" id="IPR005116">
    <property type="entry name" value="Transp-assoc_OB_typ1"/>
</dbReference>
<dbReference type="AlphaFoldDB" id="A0A7X3GZQ2"/>
<keyword evidence="3 9" id="KW-0500">Molybdenum</keyword>
<protein>
    <submittedName>
        <fullName evidence="12">Molybdenum ABC transporter ATP-binding protein</fullName>
    </submittedName>
</protein>